<feature type="transmembrane region" description="Helical" evidence="5">
    <location>
        <begin position="57"/>
        <end position="77"/>
    </location>
</feature>
<feature type="domain" description="G-protein coupled receptors family 1 profile" evidence="6">
    <location>
        <begin position="1"/>
        <end position="206"/>
    </location>
</feature>
<dbReference type="EMBL" id="CAJNOJ010000592">
    <property type="protein sequence ID" value="CAF1492107.1"/>
    <property type="molecule type" value="Genomic_DNA"/>
</dbReference>
<keyword evidence="3 5" id="KW-1133">Transmembrane helix</keyword>
<keyword evidence="2 5" id="KW-0812">Transmembrane</keyword>
<feature type="transmembrane region" description="Helical" evidence="5">
    <location>
        <begin position="12"/>
        <end position="36"/>
    </location>
</feature>
<proteinExistence type="predicted"/>
<feature type="transmembrane region" description="Helical" evidence="5">
    <location>
        <begin position="97"/>
        <end position="124"/>
    </location>
</feature>
<keyword evidence="4 5" id="KW-0472">Membrane</keyword>
<evidence type="ECO:0000256" key="3">
    <source>
        <dbReference type="ARBA" id="ARBA00022989"/>
    </source>
</evidence>
<sequence length="214" mass="24703">MKKSLFYCKFRLYLRQLFSLTLLTSLCLATIDQYLATSSRPRYQQWSNMTIAHRLTVLNMIVCIVHNISYLICYDHVVSKSTGKPTCSAINNFFQQYVNYVILLTLGRILPIWITVVFGLLAYWNIRRIAYRTLPFVRHKLEKQFTKMALFQIIITFLSVAPYFIVYLLSIVSTITQDKTTGAQLQLASTITLSAHVDSFANGTRTMTCINALW</sequence>
<evidence type="ECO:0000313" key="8">
    <source>
        <dbReference type="Proteomes" id="UP000663852"/>
    </source>
</evidence>
<dbReference type="PROSITE" id="PS50262">
    <property type="entry name" value="G_PROTEIN_RECEP_F1_2"/>
    <property type="match status" value="1"/>
</dbReference>
<dbReference type="GO" id="GO:0004930">
    <property type="term" value="F:G protein-coupled receptor activity"/>
    <property type="evidence" value="ECO:0007669"/>
    <property type="project" value="InterPro"/>
</dbReference>
<comment type="caution">
    <text evidence="7">The sequence shown here is derived from an EMBL/GenBank/DDBJ whole genome shotgun (WGS) entry which is preliminary data.</text>
</comment>
<evidence type="ECO:0000313" key="7">
    <source>
        <dbReference type="EMBL" id="CAF1492107.1"/>
    </source>
</evidence>
<feature type="transmembrane region" description="Helical" evidence="5">
    <location>
        <begin position="145"/>
        <end position="169"/>
    </location>
</feature>
<dbReference type="InterPro" id="IPR017452">
    <property type="entry name" value="GPCR_Rhodpsn_7TM"/>
</dbReference>
<dbReference type="Gene3D" id="1.20.1070.10">
    <property type="entry name" value="Rhodopsin 7-helix transmembrane proteins"/>
    <property type="match status" value="1"/>
</dbReference>
<accession>A0A815SF88</accession>
<evidence type="ECO:0000256" key="1">
    <source>
        <dbReference type="ARBA" id="ARBA00004370"/>
    </source>
</evidence>
<dbReference type="InterPro" id="IPR000276">
    <property type="entry name" value="GPCR_Rhodpsn"/>
</dbReference>
<dbReference type="GO" id="GO:0016020">
    <property type="term" value="C:membrane"/>
    <property type="evidence" value="ECO:0007669"/>
    <property type="project" value="UniProtKB-SubCell"/>
</dbReference>
<evidence type="ECO:0000256" key="4">
    <source>
        <dbReference type="ARBA" id="ARBA00023136"/>
    </source>
</evidence>
<evidence type="ECO:0000256" key="5">
    <source>
        <dbReference type="SAM" id="Phobius"/>
    </source>
</evidence>
<gene>
    <name evidence="7" type="ORF">EDS130_LOCUS42085</name>
</gene>
<dbReference type="Proteomes" id="UP000663852">
    <property type="component" value="Unassembled WGS sequence"/>
</dbReference>
<dbReference type="SUPFAM" id="SSF81321">
    <property type="entry name" value="Family A G protein-coupled receptor-like"/>
    <property type="match status" value="1"/>
</dbReference>
<name>A0A815SF88_ADIRI</name>
<protein>
    <recommendedName>
        <fullName evidence="6">G-protein coupled receptors family 1 profile domain-containing protein</fullName>
    </recommendedName>
</protein>
<dbReference type="AlphaFoldDB" id="A0A815SF88"/>
<comment type="subcellular location">
    <subcellularLocation>
        <location evidence="1">Membrane</location>
    </subcellularLocation>
</comment>
<organism evidence="7 8">
    <name type="scientific">Adineta ricciae</name>
    <name type="common">Rotifer</name>
    <dbReference type="NCBI Taxonomy" id="249248"/>
    <lineage>
        <taxon>Eukaryota</taxon>
        <taxon>Metazoa</taxon>
        <taxon>Spiralia</taxon>
        <taxon>Gnathifera</taxon>
        <taxon>Rotifera</taxon>
        <taxon>Eurotatoria</taxon>
        <taxon>Bdelloidea</taxon>
        <taxon>Adinetida</taxon>
        <taxon>Adinetidae</taxon>
        <taxon>Adineta</taxon>
    </lineage>
</organism>
<evidence type="ECO:0000259" key="6">
    <source>
        <dbReference type="PROSITE" id="PS50262"/>
    </source>
</evidence>
<reference evidence="7" key="1">
    <citation type="submission" date="2021-02" db="EMBL/GenBank/DDBJ databases">
        <authorList>
            <person name="Nowell W R."/>
        </authorList>
    </citation>
    <scope>NUCLEOTIDE SEQUENCE</scope>
</reference>
<dbReference type="Pfam" id="PF00001">
    <property type="entry name" value="7tm_1"/>
    <property type="match status" value="1"/>
</dbReference>
<evidence type="ECO:0000256" key="2">
    <source>
        <dbReference type="ARBA" id="ARBA00022692"/>
    </source>
</evidence>